<dbReference type="RefSeq" id="WP_353546872.1">
    <property type="nucleotide sequence ID" value="NZ_JAGKSB010000007.1"/>
</dbReference>
<gene>
    <name evidence="2" type="ORF">J5U18_07360</name>
</gene>
<evidence type="ECO:0000259" key="1">
    <source>
        <dbReference type="SMART" id="SM00849"/>
    </source>
</evidence>
<organism evidence="2 3">
    <name type="scientific">Rhinopithecimicrobium faecis</name>
    <dbReference type="NCBI Taxonomy" id="2820698"/>
    <lineage>
        <taxon>Bacteria</taxon>
        <taxon>Pseudomonadati</taxon>
        <taxon>Bacteroidota</taxon>
        <taxon>Sphingobacteriia</taxon>
        <taxon>Sphingobacteriales</taxon>
        <taxon>Sphingobacteriaceae</taxon>
        <taxon>Rhinopithecimicrobium</taxon>
    </lineage>
</organism>
<dbReference type="SMART" id="SM00849">
    <property type="entry name" value="Lactamase_B"/>
    <property type="match status" value="1"/>
</dbReference>
<dbReference type="EMBL" id="JAGKSB010000007">
    <property type="protein sequence ID" value="MBP3943378.1"/>
    <property type="molecule type" value="Genomic_DNA"/>
</dbReference>
<dbReference type="PROSITE" id="PS51257">
    <property type="entry name" value="PROKAR_LIPOPROTEIN"/>
    <property type="match status" value="1"/>
</dbReference>
<dbReference type="CDD" id="cd07739">
    <property type="entry name" value="metallo-hydrolase-like_MBL-fold"/>
    <property type="match status" value="1"/>
</dbReference>
<dbReference type="PANTHER" id="PTHR42951">
    <property type="entry name" value="METALLO-BETA-LACTAMASE DOMAIN-CONTAINING"/>
    <property type="match status" value="1"/>
</dbReference>
<evidence type="ECO:0000313" key="3">
    <source>
        <dbReference type="Proteomes" id="UP000679691"/>
    </source>
</evidence>
<name>A0A8T4HDF4_9SPHI</name>
<dbReference type="AlphaFoldDB" id="A0A8T4HDF4"/>
<dbReference type="InterPro" id="IPR036866">
    <property type="entry name" value="RibonucZ/Hydroxyglut_hydro"/>
</dbReference>
<dbReference type="SUPFAM" id="SSF56281">
    <property type="entry name" value="Metallo-hydrolase/oxidoreductase"/>
    <property type="match status" value="1"/>
</dbReference>
<reference evidence="2" key="1">
    <citation type="submission" date="2021-03" db="EMBL/GenBank/DDBJ databases">
        <authorList>
            <person name="Lu T."/>
            <person name="Wang Q."/>
            <person name="Han X."/>
        </authorList>
    </citation>
    <scope>NUCLEOTIDE SEQUENCE</scope>
    <source>
        <strain evidence="2">WQ 2009</strain>
    </source>
</reference>
<keyword evidence="3" id="KW-1185">Reference proteome</keyword>
<protein>
    <submittedName>
        <fullName evidence="2">MBL fold metallo-hydrolase</fullName>
    </submittedName>
</protein>
<dbReference type="InterPro" id="IPR001279">
    <property type="entry name" value="Metallo-B-lactamas"/>
</dbReference>
<dbReference type="InterPro" id="IPR050855">
    <property type="entry name" value="NDM-1-like"/>
</dbReference>
<accession>A0A8T4HDF4</accession>
<feature type="domain" description="Metallo-beta-lactamase" evidence="1">
    <location>
        <begin position="47"/>
        <end position="232"/>
    </location>
</feature>
<comment type="caution">
    <text evidence="2">The sequence shown here is derived from an EMBL/GenBank/DDBJ whole genome shotgun (WGS) entry which is preliminary data.</text>
</comment>
<sequence>MIKITNYLLLAVVLLGTACKSDRKDVKIDSQKPLTLQTYFAPEASFGVSSTLIEGEKNLILVDAQFTLADADSVIARIQATGKNLQSIYISYNDPDFYFGLSRIREHFPNVPIYANATVRKAIQDTYQAKLAQWGPILGTAISDTVIIPDLLPATPLTLEGQAIEIRSLPNAEANSYVYIPSLKTVLGGINIFGSSFHVWLADARLNASKDQWIAVLDAISALSPSVVIPAHGDKDSALDLRSVTHTRDYIEFFRKTATEYSKSVDLIAAINAQYPTLKFGQALTFAAQVHTGELEW</sequence>
<dbReference type="Proteomes" id="UP000679691">
    <property type="component" value="Unassembled WGS sequence"/>
</dbReference>
<dbReference type="Gene3D" id="3.60.15.10">
    <property type="entry name" value="Ribonuclease Z/Hydroxyacylglutathione hydrolase-like"/>
    <property type="match status" value="1"/>
</dbReference>
<dbReference type="PANTHER" id="PTHR42951:SF14">
    <property type="entry name" value="METALLO-BETA-LACTAMASE SUPERFAMILY PROTEIN"/>
    <property type="match status" value="1"/>
</dbReference>
<evidence type="ECO:0000313" key="2">
    <source>
        <dbReference type="EMBL" id="MBP3943378.1"/>
    </source>
</evidence>
<proteinExistence type="predicted"/>